<dbReference type="InterPro" id="IPR000210">
    <property type="entry name" value="BTB/POZ_dom"/>
</dbReference>
<dbReference type="CDD" id="cd18186">
    <property type="entry name" value="BTB_POZ_ZBTB_KLHL-like"/>
    <property type="match status" value="1"/>
</dbReference>
<dbReference type="InterPro" id="IPR011333">
    <property type="entry name" value="SKP1/BTB/POZ_sf"/>
</dbReference>
<dbReference type="PROSITE" id="PS50097">
    <property type="entry name" value="BTB"/>
    <property type="match status" value="1"/>
</dbReference>
<evidence type="ECO:0000259" key="2">
    <source>
        <dbReference type="PROSITE" id="PS50097"/>
    </source>
</evidence>
<dbReference type="STRING" id="1196081.A0A364LEE1"/>
<comment type="caution">
    <text evidence="3">The sequence shown here is derived from an EMBL/GenBank/DDBJ whole genome shotgun (WGS) entry which is preliminary data.</text>
</comment>
<organism evidence="3 4">
    <name type="scientific">Talaromyces amestolkiae</name>
    <dbReference type="NCBI Taxonomy" id="1196081"/>
    <lineage>
        <taxon>Eukaryota</taxon>
        <taxon>Fungi</taxon>
        <taxon>Dikarya</taxon>
        <taxon>Ascomycota</taxon>
        <taxon>Pezizomycotina</taxon>
        <taxon>Eurotiomycetes</taxon>
        <taxon>Eurotiomycetidae</taxon>
        <taxon>Eurotiales</taxon>
        <taxon>Trichocomaceae</taxon>
        <taxon>Talaromyces</taxon>
        <taxon>Talaromyces sect. Talaromyces</taxon>
    </lineage>
</organism>
<dbReference type="EMBL" id="MIKG01000030">
    <property type="protein sequence ID" value="RAO74185.1"/>
    <property type="molecule type" value="Genomic_DNA"/>
</dbReference>
<reference evidence="3 4" key="1">
    <citation type="journal article" date="2017" name="Biotechnol. Biofuels">
        <title>Differential beta-glucosidase expression as a function of carbon source availability in Talaromyces amestolkiae: a genomic and proteomic approach.</title>
        <authorList>
            <person name="de Eugenio L.I."/>
            <person name="Mendez-Liter J.A."/>
            <person name="Nieto-Dominguez M."/>
            <person name="Alonso L."/>
            <person name="Gil-Munoz J."/>
            <person name="Barriuso J."/>
            <person name="Prieto A."/>
            <person name="Martinez M.J."/>
        </authorList>
    </citation>
    <scope>NUCLEOTIDE SEQUENCE [LARGE SCALE GENOMIC DNA]</scope>
    <source>
        <strain evidence="3 4">CIB</strain>
    </source>
</reference>
<protein>
    <recommendedName>
        <fullName evidence="2">BTB domain-containing protein</fullName>
    </recommendedName>
</protein>
<accession>A0A364LEE1</accession>
<feature type="region of interest" description="Disordered" evidence="1">
    <location>
        <begin position="91"/>
        <end position="148"/>
    </location>
</feature>
<gene>
    <name evidence="3" type="ORF">BHQ10_010197</name>
</gene>
<dbReference type="RefSeq" id="XP_040738699.1">
    <property type="nucleotide sequence ID" value="XM_040872800.1"/>
</dbReference>
<sequence>MQALDRREILDKLEKIVLSTHFTFLVGRESTPITIHADVVKDISAPLHAMINNGVMIESATKVAVLEDVEVKVFQKFCQFAYTGDYTVDEIDPDKEDEVKDSADTTAQDRSDAKNPSIFISESQAKTSNTPSTPISRQIKTTTRRNTTTSPEYLRLRTRIRGQFQKLRHSYSPGHQLNYIAKIHVDIFIFANKYLIESLRRKSLDYLHYEIENIKPCPTPKTIVSLLTYIHDCTTPFERVGMFEIRELIYRYASCHIMDVASEPSFQYLIRERPYIVHNLFKALTM</sequence>
<dbReference type="AlphaFoldDB" id="A0A364LEE1"/>
<name>A0A364LEE1_TALAM</name>
<dbReference type="GeneID" id="63799411"/>
<feature type="domain" description="BTB" evidence="2">
    <location>
        <begin position="20"/>
        <end position="90"/>
    </location>
</feature>
<proteinExistence type="predicted"/>
<dbReference type="SUPFAM" id="SSF54695">
    <property type="entry name" value="POZ domain"/>
    <property type="match status" value="1"/>
</dbReference>
<dbReference type="PANTHER" id="PTHR47843">
    <property type="entry name" value="BTB DOMAIN-CONTAINING PROTEIN-RELATED"/>
    <property type="match status" value="1"/>
</dbReference>
<dbReference type="Gene3D" id="3.30.710.10">
    <property type="entry name" value="Potassium Channel Kv1.1, Chain A"/>
    <property type="match status" value="1"/>
</dbReference>
<evidence type="ECO:0000256" key="1">
    <source>
        <dbReference type="SAM" id="MobiDB-lite"/>
    </source>
</evidence>
<feature type="compositionally biased region" description="Polar residues" evidence="1">
    <location>
        <begin position="118"/>
        <end position="140"/>
    </location>
</feature>
<feature type="compositionally biased region" description="Basic and acidic residues" evidence="1">
    <location>
        <begin position="97"/>
        <end position="113"/>
    </location>
</feature>
<dbReference type="OrthoDB" id="9997739at2759"/>
<dbReference type="Proteomes" id="UP000249363">
    <property type="component" value="Unassembled WGS sequence"/>
</dbReference>
<keyword evidence="4" id="KW-1185">Reference proteome</keyword>
<evidence type="ECO:0000313" key="4">
    <source>
        <dbReference type="Proteomes" id="UP000249363"/>
    </source>
</evidence>
<evidence type="ECO:0000313" key="3">
    <source>
        <dbReference type="EMBL" id="RAO74185.1"/>
    </source>
</evidence>
<dbReference type="PANTHER" id="PTHR47843:SF2">
    <property type="entry name" value="BTB DOMAIN-CONTAINING PROTEIN"/>
    <property type="match status" value="1"/>
</dbReference>